<evidence type="ECO:0000256" key="7">
    <source>
        <dbReference type="RuleBase" id="RU364112"/>
    </source>
</evidence>
<evidence type="ECO:0000256" key="6">
    <source>
        <dbReference type="ARBA" id="ARBA00023004"/>
    </source>
</evidence>
<keyword evidence="7" id="KW-0812">Transmembrane</keyword>
<name>A0A177N5J3_9GAMM</name>
<keyword evidence="7" id="KW-0472">Membrane</keyword>
<dbReference type="GO" id="GO:0017004">
    <property type="term" value="P:cytochrome complex assembly"/>
    <property type="evidence" value="ECO:0007669"/>
    <property type="project" value="UniProtKB-KW"/>
</dbReference>
<evidence type="ECO:0000256" key="4">
    <source>
        <dbReference type="ARBA" id="ARBA00022729"/>
    </source>
</evidence>
<dbReference type="InterPro" id="IPR005616">
    <property type="entry name" value="CcmH/CycL/Ccl2/NrfF_N"/>
</dbReference>
<feature type="domain" description="CcmH/CycL/Ccl2/NrfF N-terminal" evidence="8">
    <location>
        <begin position="7"/>
        <end position="145"/>
    </location>
</feature>
<keyword evidence="6 7" id="KW-0408">Iron</keyword>
<dbReference type="Gene3D" id="1.10.8.640">
    <property type="entry name" value="Cytochrome C biogenesis protein"/>
    <property type="match status" value="1"/>
</dbReference>
<reference evidence="9 10" key="1">
    <citation type="submission" date="2016-03" db="EMBL/GenBank/DDBJ databases">
        <authorList>
            <person name="Ploux O."/>
        </authorList>
    </citation>
    <scope>NUCLEOTIDE SEQUENCE [LARGE SCALE GENOMIC DNA]</scope>
    <source>
        <strain evidence="9 10">R-45378</strain>
    </source>
</reference>
<evidence type="ECO:0000256" key="3">
    <source>
        <dbReference type="ARBA" id="ARBA00022723"/>
    </source>
</evidence>
<feature type="transmembrane region" description="Helical" evidence="7">
    <location>
        <begin position="102"/>
        <end position="122"/>
    </location>
</feature>
<dbReference type="GO" id="GO:0046872">
    <property type="term" value="F:metal ion binding"/>
    <property type="evidence" value="ECO:0007669"/>
    <property type="project" value="UniProtKB-KW"/>
</dbReference>
<evidence type="ECO:0000259" key="8">
    <source>
        <dbReference type="Pfam" id="PF03918"/>
    </source>
</evidence>
<evidence type="ECO:0000256" key="2">
    <source>
        <dbReference type="ARBA" id="ARBA00022617"/>
    </source>
</evidence>
<gene>
    <name evidence="9" type="ORF">A1507_17065</name>
</gene>
<keyword evidence="3 7" id="KW-0479">Metal-binding</keyword>
<evidence type="ECO:0000313" key="10">
    <source>
        <dbReference type="Proteomes" id="UP000077857"/>
    </source>
</evidence>
<keyword evidence="5" id="KW-0201">Cytochrome c-type biogenesis</keyword>
<sequence length="151" mass="17465">MKYWFILILSVFAVQARADIEYRDFKQPEQEQAYQSLINELRCLVCQNQTIADSNADLAKDLRRQVYEMLQQGKSRQDVVNFMTERYGDFVMYKPAFKLKTFLLWLGPVMFLFAGLAVVWTLRAKGAGADKALSPAEREKLKKILEQGDDA</sequence>
<proteinExistence type="inferred from homology"/>
<evidence type="ECO:0000313" key="9">
    <source>
        <dbReference type="EMBL" id="OAI13288.1"/>
    </source>
</evidence>
<dbReference type="OrthoDB" id="9804975at2"/>
<comment type="function">
    <text evidence="7">Possible subunit of a heme lyase.</text>
</comment>
<dbReference type="EMBL" id="LUUJ01000101">
    <property type="protein sequence ID" value="OAI13288.1"/>
    <property type="molecule type" value="Genomic_DNA"/>
</dbReference>
<dbReference type="Proteomes" id="UP000077857">
    <property type="component" value="Unassembled WGS sequence"/>
</dbReference>
<keyword evidence="4 7" id="KW-0732">Signal</keyword>
<dbReference type="CDD" id="cd16378">
    <property type="entry name" value="CcmH_N"/>
    <property type="match status" value="1"/>
</dbReference>
<dbReference type="RefSeq" id="WP_064041476.1">
    <property type="nucleotide sequence ID" value="NZ_LUUJ01000101.1"/>
</dbReference>
<dbReference type="GO" id="GO:0005886">
    <property type="term" value="C:plasma membrane"/>
    <property type="evidence" value="ECO:0007669"/>
    <property type="project" value="TreeGrafter"/>
</dbReference>
<evidence type="ECO:0000256" key="5">
    <source>
        <dbReference type="ARBA" id="ARBA00022748"/>
    </source>
</evidence>
<dbReference type="Pfam" id="PF03918">
    <property type="entry name" value="CcmH"/>
    <property type="match status" value="1"/>
</dbReference>
<dbReference type="PANTHER" id="PTHR47870">
    <property type="entry name" value="CYTOCHROME C-TYPE BIOGENESIS PROTEIN CCMH"/>
    <property type="match status" value="1"/>
</dbReference>
<dbReference type="InterPro" id="IPR051263">
    <property type="entry name" value="C-type_cytochrome_biogenesis"/>
</dbReference>
<organism evidence="9 10">
    <name type="scientific">Methylomonas koyamae</name>
    <dbReference type="NCBI Taxonomy" id="702114"/>
    <lineage>
        <taxon>Bacteria</taxon>
        <taxon>Pseudomonadati</taxon>
        <taxon>Pseudomonadota</taxon>
        <taxon>Gammaproteobacteria</taxon>
        <taxon>Methylococcales</taxon>
        <taxon>Methylococcaceae</taxon>
        <taxon>Methylomonas</taxon>
    </lineage>
</organism>
<comment type="similarity">
    <text evidence="1 7">Belongs to the CcmH/CycL/Ccl2/NrfF family.</text>
</comment>
<comment type="caution">
    <text evidence="9">The sequence shown here is derived from an EMBL/GenBank/DDBJ whole genome shotgun (WGS) entry which is preliminary data.</text>
</comment>
<dbReference type="AlphaFoldDB" id="A0A177N5J3"/>
<evidence type="ECO:0000256" key="1">
    <source>
        <dbReference type="ARBA" id="ARBA00010342"/>
    </source>
</evidence>
<dbReference type="FunFam" id="1.10.8.640:FF:000001">
    <property type="entry name" value="Cytochrome c-type biogenesis protein"/>
    <property type="match status" value="1"/>
</dbReference>
<dbReference type="InterPro" id="IPR038297">
    <property type="entry name" value="CcmH/CycL/NrfF/Ccl2_sf"/>
</dbReference>
<keyword evidence="7" id="KW-1133">Transmembrane helix</keyword>
<protein>
    <recommendedName>
        <fullName evidence="7">Cytochrome c-type biogenesis protein</fullName>
    </recommendedName>
</protein>
<accession>A0A177N5J3</accession>
<keyword evidence="2 7" id="KW-0349">Heme</keyword>
<dbReference type="PANTHER" id="PTHR47870:SF1">
    <property type="entry name" value="CYTOCHROME C-TYPE BIOGENESIS PROTEIN CCMH"/>
    <property type="match status" value="1"/>
</dbReference>